<dbReference type="Proteomes" id="UP000215914">
    <property type="component" value="Unassembled WGS sequence"/>
</dbReference>
<accession>A0A9K3EGN2</accession>
<evidence type="ECO:0000313" key="1">
    <source>
        <dbReference type="EMBL" id="KAF5772850.1"/>
    </source>
</evidence>
<protein>
    <submittedName>
        <fullName evidence="1">Uncharacterized protein</fullName>
    </submittedName>
</protein>
<comment type="caution">
    <text evidence="1">The sequence shown here is derived from an EMBL/GenBank/DDBJ whole genome shotgun (WGS) entry which is preliminary data.</text>
</comment>
<evidence type="ECO:0000313" key="2">
    <source>
        <dbReference type="Proteomes" id="UP000215914"/>
    </source>
</evidence>
<sequence>MRLDRRIDMSTCHMVYPDRTSRSNQELPTQLVRSSILEPPPFDPAQLSPTG</sequence>
<reference evidence="1" key="2">
    <citation type="submission" date="2020-06" db="EMBL/GenBank/DDBJ databases">
        <title>Helianthus annuus Genome sequencing and assembly Release 2.</title>
        <authorList>
            <person name="Gouzy J."/>
            <person name="Langlade N."/>
            <person name="Munos S."/>
        </authorList>
    </citation>
    <scope>NUCLEOTIDE SEQUENCE</scope>
    <source>
        <tissue evidence="1">Leaves</tissue>
    </source>
</reference>
<keyword evidence="2" id="KW-1185">Reference proteome</keyword>
<dbReference type="AlphaFoldDB" id="A0A9K3EGN2"/>
<gene>
    <name evidence="1" type="ORF">HanXRQr2_Chr13g0582061</name>
</gene>
<organism evidence="1 2">
    <name type="scientific">Helianthus annuus</name>
    <name type="common">Common sunflower</name>
    <dbReference type="NCBI Taxonomy" id="4232"/>
    <lineage>
        <taxon>Eukaryota</taxon>
        <taxon>Viridiplantae</taxon>
        <taxon>Streptophyta</taxon>
        <taxon>Embryophyta</taxon>
        <taxon>Tracheophyta</taxon>
        <taxon>Spermatophyta</taxon>
        <taxon>Magnoliopsida</taxon>
        <taxon>eudicotyledons</taxon>
        <taxon>Gunneridae</taxon>
        <taxon>Pentapetalae</taxon>
        <taxon>asterids</taxon>
        <taxon>campanulids</taxon>
        <taxon>Asterales</taxon>
        <taxon>Asteraceae</taxon>
        <taxon>Asteroideae</taxon>
        <taxon>Heliantheae alliance</taxon>
        <taxon>Heliantheae</taxon>
        <taxon>Helianthus</taxon>
    </lineage>
</organism>
<name>A0A9K3EGN2_HELAN</name>
<dbReference type="Gramene" id="mRNA:HanXRQr2_Chr13g0582061">
    <property type="protein sequence ID" value="mRNA:HanXRQr2_Chr13g0582061"/>
    <property type="gene ID" value="HanXRQr2_Chr13g0582061"/>
</dbReference>
<dbReference type="EMBL" id="MNCJ02000328">
    <property type="protein sequence ID" value="KAF5772850.1"/>
    <property type="molecule type" value="Genomic_DNA"/>
</dbReference>
<reference evidence="1" key="1">
    <citation type="journal article" date="2017" name="Nature">
        <title>The sunflower genome provides insights into oil metabolism, flowering and Asterid evolution.</title>
        <authorList>
            <person name="Badouin H."/>
            <person name="Gouzy J."/>
            <person name="Grassa C.J."/>
            <person name="Murat F."/>
            <person name="Staton S.E."/>
            <person name="Cottret L."/>
            <person name="Lelandais-Briere C."/>
            <person name="Owens G.L."/>
            <person name="Carrere S."/>
            <person name="Mayjonade B."/>
            <person name="Legrand L."/>
            <person name="Gill N."/>
            <person name="Kane N.C."/>
            <person name="Bowers J.E."/>
            <person name="Hubner S."/>
            <person name="Bellec A."/>
            <person name="Berard A."/>
            <person name="Berges H."/>
            <person name="Blanchet N."/>
            <person name="Boniface M.C."/>
            <person name="Brunel D."/>
            <person name="Catrice O."/>
            <person name="Chaidir N."/>
            <person name="Claudel C."/>
            <person name="Donnadieu C."/>
            <person name="Faraut T."/>
            <person name="Fievet G."/>
            <person name="Helmstetter N."/>
            <person name="King M."/>
            <person name="Knapp S.J."/>
            <person name="Lai Z."/>
            <person name="Le Paslier M.C."/>
            <person name="Lippi Y."/>
            <person name="Lorenzon L."/>
            <person name="Mandel J.R."/>
            <person name="Marage G."/>
            <person name="Marchand G."/>
            <person name="Marquand E."/>
            <person name="Bret-Mestries E."/>
            <person name="Morien E."/>
            <person name="Nambeesan S."/>
            <person name="Nguyen T."/>
            <person name="Pegot-Espagnet P."/>
            <person name="Pouilly N."/>
            <person name="Raftis F."/>
            <person name="Sallet E."/>
            <person name="Schiex T."/>
            <person name="Thomas J."/>
            <person name="Vandecasteele C."/>
            <person name="Vares D."/>
            <person name="Vear F."/>
            <person name="Vautrin S."/>
            <person name="Crespi M."/>
            <person name="Mangin B."/>
            <person name="Burke J.M."/>
            <person name="Salse J."/>
            <person name="Munos S."/>
            <person name="Vincourt P."/>
            <person name="Rieseberg L.H."/>
            <person name="Langlade N.B."/>
        </authorList>
    </citation>
    <scope>NUCLEOTIDE SEQUENCE</scope>
    <source>
        <tissue evidence="1">Leaves</tissue>
    </source>
</reference>
<proteinExistence type="predicted"/>